<organism evidence="2 4">
    <name type="scientific">Aliidiomarina maris</name>
    <dbReference type="NCBI Taxonomy" id="531312"/>
    <lineage>
        <taxon>Bacteria</taxon>
        <taxon>Pseudomonadati</taxon>
        <taxon>Pseudomonadota</taxon>
        <taxon>Gammaproteobacteria</taxon>
        <taxon>Alteromonadales</taxon>
        <taxon>Idiomarinaceae</taxon>
        <taxon>Aliidiomarina</taxon>
    </lineage>
</organism>
<keyword evidence="1" id="KW-0472">Membrane</keyword>
<feature type="transmembrane region" description="Helical" evidence="1">
    <location>
        <begin position="41"/>
        <end position="59"/>
    </location>
</feature>
<name>A0A327X4D7_9GAMM</name>
<dbReference type="EMBL" id="PIPK01000001">
    <property type="protein sequence ID" value="RUO28336.1"/>
    <property type="molecule type" value="Genomic_DNA"/>
</dbReference>
<dbReference type="EMBL" id="QLMD01000001">
    <property type="protein sequence ID" value="RAK01499.1"/>
    <property type="molecule type" value="Genomic_DNA"/>
</dbReference>
<accession>A0A327X4D7</accession>
<reference evidence="3 5" key="1">
    <citation type="journal article" date="2018" name="Front. Microbiol.">
        <title>Genome-Based Analysis Reveals the Taxonomy and Diversity of the Family Idiomarinaceae.</title>
        <authorList>
            <person name="Liu Y."/>
            <person name="Lai Q."/>
            <person name="Shao Z."/>
        </authorList>
    </citation>
    <scope>NUCLEOTIDE SEQUENCE [LARGE SCALE GENOMIC DNA]</scope>
    <source>
        <strain evidence="3 5">CF12-14</strain>
    </source>
</reference>
<feature type="transmembrane region" description="Helical" evidence="1">
    <location>
        <begin position="97"/>
        <end position="116"/>
    </location>
</feature>
<dbReference type="Proteomes" id="UP000249203">
    <property type="component" value="Unassembled WGS sequence"/>
</dbReference>
<keyword evidence="1" id="KW-0812">Transmembrane</keyword>
<proteinExistence type="predicted"/>
<evidence type="ECO:0000313" key="3">
    <source>
        <dbReference type="EMBL" id="RUO28336.1"/>
    </source>
</evidence>
<keyword evidence="1" id="KW-1133">Transmembrane helix</keyword>
<protein>
    <submittedName>
        <fullName evidence="2">Uncharacterized protein</fullName>
    </submittedName>
</protein>
<evidence type="ECO:0000313" key="4">
    <source>
        <dbReference type="Proteomes" id="UP000249203"/>
    </source>
</evidence>
<gene>
    <name evidence="2" type="ORF">B0I24_101122</name>
    <name evidence="3" type="ORF">CWE07_00585</name>
</gene>
<evidence type="ECO:0000313" key="2">
    <source>
        <dbReference type="EMBL" id="RAK01499.1"/>
    </source>
</evidence>
<keyword evidence="5" id="KW-1185">Reference proteome</keyword>
<comment type="caution">
    <text evidence="2">The sequence shown here is derived from an EMBL/GenBank/DDBJ whole genome shotgun (WGS) entry which is preliminary data.</text>
</comment>
<evidence type="ECO:0000313" key="5">
    <source>
        <dbReference type="Proteomes" id="UP000287865"/>
    </source>
</evidence>
<feature type="transmembrane region" description="Helical" evidence="1">
    <location>
        <begin position="71"/>
        <end position="91"/>
    </location>
</feature>
<dbReference type="AlphaFoldDB" id="A0A327X4D7"/>
<sequence>MIMNIQKTIAAVTAPIGMIFLLSDPQDLANLIASTGLNWHGVFMPIAIGIIFGCLAGLLKFDRVQKLAVPVVYVTTALVSFGIIASVAIYFEHGHWFLAQPTLWLVAVGFGLYAFIRTQAQFSQKREA</sequence>
<reference evidence="2 4" key="2">
    <citation type="submission" date="2018-06" db="EMBL/GenBank/DDBJ databases">
        <title>Genomic Encyclopedia of Type Strains, Phase III (KMG-III): the genomes of soil and plant-associated and newly described type strains.</title>
        <authorList>
            <person name="Whitman W."/>
        </authorList>
    </citation>
    <scope>NUCLEOTIDE SEQUENCE [LARGE SCALE GENOMIC DNA]</scope>
    <source>
        <strain evidence="2 4">CGMCC 1.15366</strain>
    </source>
</reference>
<evidence type="ECO:0000256" key="1">
    <source>
        <dbReference type="SAM" id="Phobius"/>
    </source>
</evidence>
<dbReference type="Proteomes" id="UP000287865">
    <property type="component" value="Unassembled WGS sequence"/>
</dbReference>